<name>A0A0F9C6M5_9ZZZZ</name>
<accession>A0A0F9C6M5</accession>
<dbReference type="EMBL" id="LAZR01037536">
    <property type="protein sequence ID" value="KKL21952.1"/>
    <property type="molecule type" value="Genomic_DNA"/>
</dbReference>
<dbReference type="InterPro" id="IPR036388">
    <property type="entry name" value="WH-like_DNA-bd_sf"/>
</dbReference>
<evidence type="ECO:0000313" key="2">
    <source>
        <dbReference type="EMBL" id="KKL21952.1"/>
    </source>
</evidence>
<dbReference type="GO" id="GO:0003677">
    <property type="term" value="F:DNA binding"/>
    <property type="evidence" value="ECO:0007669"/>
    <property type="project" value="InterPro"/>
</dbReference>
<dbReference type="Gene3D" id="1.10.10.10">
    <property type="entry name" value="Winged helix-like DNA-binding domain superfamily/Winged helix DNA-binding domain"/>
    <property type="match status" value="1"/>
</dbReference>
<comment type="caution">
    <text evidence="2">The sequence shown here is derived from an EMBL/GenBank/DDBJ whole genome shotgun (WGS) entry which is preliminary data.</text>
</comment>
<reference evidence="2" key="1">
    <citation type="journal article" date="2015" name="Nature">
        <title>Complex archaea that bridge the gap between prokaryotes and eukaryotes.</title>
        <authorList>
            <person name="Spang A."/>
            <person name="Saw J.H."/>
            <person name="Jorgensen S.L."/>
            <person name="Zaremba-Niedzwiedzka K."/>
            <person name="Martijn J."/>
            <person name="Lind A.E."/>
            <person name="van Eijk R."/>
            <person name="Schleper C."/>
            <person name="Guy L."/>
            <person name="Ettema T.J."/>
        </authorList>
    </citation>
    <scope>NUCLEOTIDE SEQUENCE</scope>
</reference>
<proteinExistence type="predicted"/>
<dbReference type="InterPro" id="IPR009061">
    <property type="entry name" value="DNA-bd_dom_put_sf"/>
</dbReference>
<protein>
    <recommendedName>
        <fullName evidence="1">Helix-turn-helix domain-containing protein</fullName>
    </recommendedName>
</protein>
<gene>
    <name evidence="2" type="ORF">LCGC14_2440330</name>
</gene>
<dbReference type="NCBIfam" id="TIGR01764">
    <property type="entry name" value="excise"/>
    <property type="match status" value="1"/>
</dbReference>
<evidence type="ECO:0000259" key="1">
    <source>
        <dbReference type="Pfam" id="PF12728"/>
    </source>
</evidence>
<dbReference type="InterPro" id="IPR041657">
    <property type="entry name" value="HTH_17"/>
</dbReference>
<feature type="domain" description="Helix-turn-helix" evidence="1">
    <location>
        <begin position="10"/>
        <end position="54"/>
    </location>
</feature>
<dbReference type="SUPFAM" id="SSF46955">
    <property type="entry name" value="Putative DNA-binding domain"/>
    <property type="match status" value="1"/>
</dbReference>
<organism evidence="2">
    <name type="scientific">marine sediment metagenome</name>
    <dbReference type="NCBI Taxonomy" id="412755"/>
    <lineage>
        <taxon>unclassified sequences</taxon>
        <taxon>metagenomes</taxon>
        <taxon>ecological metagenomes</taxon>
    </lineage>
</organism>
<dbReference type="InterPro" id="IPR010093">
    <property type="entry name" value="SinI_DNA-bd"/>
</dbReference>
<dbReference type="Pfam" id="PF12728">
    <property type="entry name" value="HTH_17"/>
    <property type="match status" value="1"/>
</dbReference>
<sequence length="62" mass="6705">MTPDGPTASVIDVSRFFRVSTSTVRKWIRAGDIPHTKIGGVIRFNLAEVMAWADSVTKDGAA</sequence>
<dbReference type="AlphaFoldDB" id="A0A0F9C6M5"/>